<evidence type="ECO:0000313" key="3">
    <source>
        <dbReference type="Proteomes" id="UP000198282"/>
    </source>
</evidence>
<accession>A0A239PET3</accession>
<dbReference type="AlphaFoldDB" id="A0A239PET3"/>
<gene>
    <name evidence="2" type="ORF">SAMN05216276_11455</name>
</gene>
<dbReference type="RefSeq" id="WP_143653720.1">
    <property type="nucleotide sequence ID" value="NZ_FZOD01000145.1"/>
</dbReference>
<protein>
    <recommendedName>
        <fullName evidence="4">Secreted protein</fullName>
    </recommendedName>
</protein>
<evidence type="ECO:0000256" key="1">
    <source>
        <dbReference type="SAM" id="SignalP"/>
    </source>
</evidence>
<name>A0A239PET3_9ACTN</name>
<feature type="signal peptide" evidence="1">
    <location>
        <begin position="1"/>
        <end position="34"/>
    </location>
</feature>
<proteinExistence type="predicted"/>
<evidence type="ECO:0008006" key="4">
    <source>
        <dbReference type="Google" id="ProtNLM"/>
    </source>
</evidence>
<dbReference type="EMBL" id="FZOD01000145">
    <property type="protein sequence ID" value="SNT64909.1"/>
    <property type="molecule type" value="Genomic_DNA"/>
</dbReference>
<organism evidence="2 3">
    <name type="scientific">Streptosporangium subroseum</name>
    <dbReference type="NCBI Taxonomy" id="106412"/>
    <lineage>
        <taxon>Bacteria</taxon>
        <taxon>Bacillati</taxon>
        <taxon>Actinomycetota</taxon>
        <taxon>Actinomycetes</taxon>
        <taxon>Streptosporangiales</taxon>
        <taxon>Streptosporangiaceae</taxon>
        <taxon>Streptosporangium</taxon>
    </lineage>
</organism>
<evidence type="ECO:0000313" key="2">
    <source>
        <dbReference type="EMBL" id="SNT64909.1"/>
    </source>
</evidence>
<sequence length="145" mass="15514">MHKQRRFFRAAKISAATLALATTGAMLNASPASARPIDCSLTVTLINAGSSGLNGKASVYCSKPEHLTVYINIYREDALGHGATVASGKGDSNGRQGWTYATANEPCSQLQTTKKYHAVARVDDTTYHIPIEVKDAQTPSYKGHC</sequence>
<reference evidence="2 3" key="1">
    <citation type="submission" date="2017-06" db="EMBL/GenBank/DDBJ databases">
        <authorList>
            <person name="Kim H.J."/>
            <person name="Triplett B.A."/>
        </authorList>
    </citation>
    <scope>NUCLEOTIDE SEQUENCE [LARGE SCALE GENOMIC DNA]</scope>
    <source>
        <strain evidence="2 3">CGMCC 4.2132</strain>
    </source>
</reference>
<feature type="chain" id="PRO_5012376339" description="Secreted protein" evidence="1">
    <location>
        <begin position="35"/>
        <end position="145"/>
    </location>
</feature>
<keyword evidence="1" id="KW-0732">Signal</keyword>
<keyword evidence="3" id="KW-1185">Reference proteome</keyword>
<dbReference type="Proteomes" id="UP000198282">
    <property type="component" value="Unassembled WGS sequence"/>
</dbReference>
<dbReference type="OrthoDB" id="9985225at2"/>